<evidence type="ECO:0000313" key="4">
    <source>
        <dbReference type="EMBL" id="GET40382.1"/>
    </source>
</evidence>
<dbReference type="EMBL" id="BLAY01000089">
    <property type="protein sequence ID" value="GET40382.1"/>
    <property type="molecule type" value="Genomic_DNA"/>
</dbReference>
<dbReference type="Pfam" id="PF07282">
    <property type="entry name" value="Cas12f1-like_TNB"/>
    <property type="match status" value="1"/>
</dbReference>
<evidence type="ECO:0000256" key="2">
    <source>
        <dbReference type="SAM" id="MobiDB-lite"/>
    </source>
</evidence>
<dbReference type="RefSeq" id="WP_226586221.1">
    <property type="nucleotide sequence ID" value="NZ_BLAY01000089.1"/>
</dbReference>
<sequence length="274" mass="31000">MYSLKLELKLNNKERSRLAGGGGFSRKVYNFGLSLLVWSWGFEGIKARESKGLTQMEKVFTNHVKTKAEYAGMKQYPSAIYSSALLWNLAKAVEGWRQGETGSPQYKSKKSRDSFTGLKKSGANIRSDLWQKTTKAISRKYYLITSEDLNSFGRIANSKLAKYIGSIGLYDCSRMGIEKQALYGTQVEVVDRWFPWWKTCYKCGHVQPIPLPKRVFNCGACKNAISRDLNAAINLEHAPPDRVRWATPEFTPADKKMPSSLVEAGSKRQFKRNA</sequence>
<comment type="caution">
    <text evidence="4">The sequence shown here is derived from an EMBL/GenBank/DDBJ whole genome shotgun (WGS) entry which is preliminary data.</text>
</comment>
<organism evidence="4 5">
    <name type="scientific">Microseira wollei NIES-4236</name>
    <dbReference type="NCBI Taxonomy" id="2530354"/>
    <lineage>
        <taxon>Bacteria</taxon>
        <taxon>Bacillati</taxon>
        <taxon>Cyanobacteriota</taxon>
        <taxon>Cyanophyceae</taxon>
        <taxon>Oscillatoriophycideae</taxon>
        <taxon>Aerosakkonematales</taxon>
        <taxon>Aerosakkonemataceae</taxon>
        <taxon>Microseira</taxon>
    </lineage>
</organism>
<dbReference type="AlphaFoldDB" id="A0AAV3XBW4"/>
<evidence type="ECO:0000256" key="1">
    <source>
        <dbReference type="ARBA" id="ARBA00023125"/>
    </source>
</evidence>
<reference evidence="4" key="1">
    <citation type="submission" date="2019-10" db="EMBL/GenBank/DDBJ databases">
        <title>Draft genome sequece of Microseira wollei NIES-4236.</title>
        <authorList>
            <person name="Yamaguchi H."/>
            <person name="Suzuki S."/>
            <person name="Kawachi M."/>
        </authorList>
    </citation>
    <scope>NUCLEOTIDE SEQUENCE</scope>
    <source>
        <strain evidence="4">NIES-4236</strain>
    </source>
</reference>
<keyword evidence="5" id="KW-1185">Reference proteome</keyword>
<proteinExistence type="predicted"/>
<gene>
    <name evidence="4" type="ORF">MiSe_51910</name>
</gene>
<protein>
    <submittedName>
        <fullName evidence="4">IS605 family transposase OrfB</fullName>
    </submittedName>
</protein>
<dbReference type="InterPro" id="IPR010095">
    <property type="entry name" value="Cas12f1-like_TNB"/>
</dbReference>
<accession>A0AAV3XBW4</accession>
<keyword evidence="1" id="KW-0238">DNA-binding</keyword>
<feature type="region of interest" description="Disordered" evidence="2">
    <location>
        <begin position="251"/>
        <end position="274"/>
    </location>
</feature>
<dbReference type="GO" id="GO:0003677">
    <property type="term" value="F:DNA binding"/>
    <property type="evidence" value="ECO:0007669"/>
    <property type="project" value="UniProtKB-KW"/>
</dbReference>
<evidence type="ECO:0000259" key="3">
    <source>
        <dbReference type="Pfam" id="PF07282"/>
    </source>
</evidence>
<feature type="domain" description="Cas12f1-like TNB" evidence="3">
    <location>
        <begin position="177"/>
        <end position="235"/>
    </location>
</feature>
<name>A0AAV3XBW4_9CYAN</name>
<dbReference type="Proteomes" id="UP001050975">
    <property type="component" value="Unassembled WGS sequence"/>
</dbReference>
<evidence type="ECO:0000313" key="5">
    <source>
        <dbReference type="Proteomes" id="UP001050975"/>
    </source>
</evidence>